<accession>A0AAV7NSW8</accession>
<feature type="compositionally biased region" description="Basic and acidic residues" evidence="1">
    <location>
        <begin position="142"/>
        <end position="160"/>
    </location>
</feature>
<feature type="compositionally biased region" description="Basic and acidic residues" evidence="1">
    <location>
        <begin position="74"/>
        <end position="88"/>
    </location>
</feature>
<evidence type="ECO:0000256" key="1">
    <source>
        <dbReference type="SAM" id="MobiDB-lite"/>
    </source>
</evidence>
<keyword evidence="3" id="KW-1185">Reference proteome</keyword>
<organism evidence="2 3">
    <name type="scientific">Pleurodeles waltl</name>
    <name type="common">Iberian ribbed newt</name>
    <dbReference type="NCBI Taxonomy" id="8319"/>
    <lineage>
        <taxon>Eukaryota</taxon>
        <taxon>Metazoa</taxon>
        <taxon>Chordata</taxon>
        <taxon>Craniata</taxon>
        <taxon>Vertebrata</taxon>
        <taxon>Euteleostomi</taxon>
        <taxon>Amphibia</taxon>
        <taxon>Batrachia</taxon>
        <taxon>Caudata</taxon>
        <taxon>Salamandroidea</taxon>
        <taxon>Salamandridae</taxon>
        <taxon>Pleurodelinae</taxon>
        <taxon>Pleurodeles</taxon>
    </lineage>
</organism>
<sequence length="160" mass="17994">MRTSAVQAKHPKNVPLQKPLKTVLGPRDTDKSEHRRKNRKQHAIANKNGGKKEEGSYSVILRVFYDTKTNVKGAEPKEAAMGEQEKPPEQGPEEPPPYGIYPTLPAAEYQDPERVEPEGDRTDVKGAGRAPSPVPAAPWVDYEQRRRDRATPKSWHIQEP</sequence>
<dbReference type="AlphaFoldDB" id="A0AAV7NSW8"/>
<feature type="region of interest" description="Disordered" evidence="1">
    <location>
        <begin position="74"/>
        <end position="160"/>
    </location>
</feature>
<dbReference type="EMBL" id="JANPWB010000012">
    <property type="protein sequence ID" value="KAJ1118556.1"/>
    <property type="molecule type" value="Genomic_DNA"/>
</dbReference>
<gene>
    <name evidence="2" type="ORF">NDU88_006747</name>
</gene>
<dbReference type="Proteomes" id="UP001066276">
    <property type="component" value="Chromosome 8"/>
</dbReference>
<evidence type="ECO:0000313" key="2">
    <source>
        <dbReference type="EMBL" id="KAJ1118556.1"/>
    </source>
</evidence>
<evidence type="ECO:0000313" key="3">
    <source>
        <dbReference type="Proteomes" id="UP001066276"/>
    </source>
</evidence>
<reference evidence="2" key="1">
    <citation type="journal article" date="2022" name="bioRxiv">
        <title>Sequencing and chromosome-scale assembly of the giantPleurodeles waltlgenome.</title>
        <authorList>
            <person name="Brown T."/>
            <person name="Elewa A."/>
            <person name="Iarovenko S."/>
            <person name="Subramanian E."/>
            <person name="Araus A.J."/>
            <person name="Petzold A."/>
            <person name="Susuki M."/>
            <person name="Suzuki K.-i.T."/>
            <person name="Hayashi T."/>
            <person name="Toyoda A."/>
            <person name="Oliveira C."/>
            <person name="Osipova E."/>
            <person name="Leigh N.D."/>
            <person name="Simon A."/>
            <person name="Yun M.H."/>
        </authorList>
    </citation>
    <scope>NUCLEOTIDE SEQUENCE</scope>
    <source>
        <strain evidence="2">20211129_DDA</strain>
        <tissue evidence="2">Liver</tissue>
    </source>
</reference>
<protein>
    <submittedName>
        <fullName evidence="2">Uncharacterized protein</fullName>
    </submittedName>
</protein>
<proteinExistence type="predicted"/>
<feature type="region of interest" description="Disordered" evidence="1">
    <location>
        <begin position="1"/>
        <end position="57"/>
    </location>
</feature>
<comment type="caution">
    <text evidence="2">The sequence shown here is derived from an EMBL/GenBank/DDBJ whole genome shotgun (WGS) entry which is preliminary data.</text>
</comment>
<feature type="compositionally biased region" description="Basic and acidic residues" evidence="1">
    <location>
        <begin position="111"/>
        <end position="126"/>
    </location>
</feature>
<feature type="compositionally biased region" description="Pro residues" evidence="1">
    <location>
        <begin position="89"/>
        <end position="99"/>
    </location>
</feature>
<name>A0AAV7NSW8_PLEWA</name>